<evidence type="ECO:0000313" key="10">
    <source>
        <dbReference type="EMBL" id="OGF62923.1"/>
    </source>
</evidence>
<dbReference type="SMART" id="SM00471">
    <property type="entry name" value="HDc"/>
    <property type="match status" value="1"/>
</dbReference>
<dbReference type="InterPro" id="IPR050264">
    <property type="entry name" value="Bact_CCA-adding_enz_type3_sf"/>
</dbReference>
<evidence type="ECO:0000256" key="8">
    <source>
        <dbReference type="RuleBase" id="RU003953"/>
    </source>
</evidence>
<dbReference type="Pfam" id="PF01966">
    <property type="entry name" value="HD"/>
    <property type="match status" value="1"/>
</dbReference>
<dbReference type="PANTHER" id="PTHR46173">
    <property type="entry name" value="CCA TRNA NUCLEOTIDYLTRANSFERASE 1, MITOCHONDRIAL"/>
    <property type="match status" value="1"/>
</dbReference>
<dbReference type="InterPro" id="IPR003607">
    <property type="entry name" value="HD/PDEase_dom"/>
</dbReference>
<keyword evidence="7" id="KW-0460">Magnesium</keyword>
<evidence type="ECO:0000256" key="3">
    <source>
        <dbReference type="ARBA" id="ARBA00022694"/>
    </source>
</evidence>
<gene>
    <name evidence="10" type="ORF">A2834_02480</name>
</gene>
<keyword evidence="3" id="KW-0819">tRNA processing</keyword>
<evidence type="ECO:0000256" key="1">
    <source>
        <dbReference type="ARBA" id="ARBA00001946"/>
    </source>
</evidence>
<keyword evidence="4" id="KW-0548">Nucleotidyltransferase</keyword>
<dbReference type="CDD" id="cd05398">
    <property type="entry name" value="NT_ClassII-CCAase"/>
    <property type="match status" value="1"/>
</dbReference>
<evidence type="ECO:0000259" key="9">
    <source>
        <dbReference type="SMART" id="SM00471"/>
    </source>
</evidence>
<dbReference type="InterPro" id="IPR032828">
    <property type="entry name" value="PolyA_RNA-bd"/>
</dbReference>
<dbReference type="CDD" id="cd00077">
    <property type="entry name" value="HDc"/>
    <property type="match status" value="1"/>
</dbReference>
<dbReference type="SUPFAM" id="SSF81891">
    <property type="entry name" value="Poly A polymerase C-terminal region-like"/>
    <property type="match status" value="1"/>
</dbReference>
<evidence type="ECO:0000256" key="6">
    <source>
        <dbReference type="ARBA" id="ARBA00022741"/>
    </source>
</evidence>
<dbReference type="GO" id="GO:0046872">
    <property type="term" value="F:metal ion binding"/>
    <property type="evidence" value="ECO:0007669"/>
    <property type="project" value="UniProtKB-KW"/>
</dbReference>
<dbReference type="Gene3D" id="3.30.460.10">
    <property type="entry name" value="Beta Polymerase, domain 2"/>
    <property type="match status" value="1"/>
</dbReference>
<dbReference type="InterPro" id="IPR006675">
    <property type="entry name" value="HDIG_dom"/>
</dbReference>
<dbReference type="GO" id="GO:0008033">
    <property type="term" value="P:tRNA processing"/>
    <property type="evidence" value="ECO:0007669"/>
    <property type="project" value="UniProtKB-KW"/>
</dbReference>
<dbReference type="InterPro" id="IPR043519">
    <property type="entry name" value="NT_sf"/>
</dbReference>
<dbReference type="AlphaFoldDB" id="A0A1F5VHI1"/>
<dbReference type="GO" id="GO:0016779">
    <property type="term" value="F:nucleotidyltransferase activity"/>
    <property type="evidence" value="ECO:0007669"/>
    <property type="project" value="UniProtKB-KW"/>
</dbReference>
<dbReference type="NCBIfam" id="TIGR00277">
    <property type="entry name" value="HDIG"/>
    <property type="match status" value="1"/>
</dbReference>
<comment type="similarity">
    <text evidence="8">Belongs to the tRNA nucleotidyltransferase/poly(A) polymerase family.</text>
</comment>
<dbReference type="PANTHER" id="PTHR46173:SF1">
    <property type="entry name" value="CCA TRNA NUCLEOTIDYLTRANSFERASE 1, MITOCHONDRIAL"/>
    <property type="match status" value="1"/>
</dbReference>
<evidence type="ECO:0000313" key="11">
    <source>
        <dbReference type="Proteomes" id="UP000179251"/>
    </source>
</evidence>
<keyword evidence="8" id="KW-0694">RNA-binding</keyword>
<dbReference type="Gene3D" id="1.10.3090.10">
    <property type="entry name" value="cca-adding enzyme, domain 2"/>
    <property type="match status" value="1"/>
</dbReference>
<protein>
    <recommendedName>
        <fullName evidence="9">HD/PDEase domain-containing protein</fullName>
    </recommendedName>
</protein>
<evidence type="ECO:0000256" key="2">
    <source>
        <dbReference type="ARBA" id="ARBA00022679"/>
    </source>
</evidence>
<dbReference type="Pfam" id="PF01743">
    <property type="entry name" value="PolyA_pol"/>
    <property type="match status" value="1"/>
</dbReference>
<evidence type="ECO:0000256" key="7">
    <source>
        <dbReference type="ARBA" id="ARBA00022842"/>
    </source>
</evidence>
<dbReference type="InterPro" id="IPR002646">
    <property type="entry name" value="PolA_pol_head_dom"/>
</dbReference>
<keyword evidence="6" id="KW-0547">Nucleotide-binding</keyword>
<organism evidence="10 11">
    <name type="scientific">Candidatus Giovannonibacteria bacterium RIFCSPHIGHO2_01_FULL_45_23</name>
    <dbReference type="NCBI Taxonomy" id="1798325"/>
    <lineage>
        <taxon>Bacteria</taxon>
        <taxon>Candidatus Giovannoniibacteriota</taxon>
    </lineage>
</organism>
<reference evidence="10 11" key="1">
    <citation type="journal article" date="2016" name="Nat. Commun.">
        <title>Thousands of microbial genomes shed light on interconnected biogeochemical processes in an aquifer system.</title>
        <authorList>
            <person name="Anantharaman K."/>
            <person name="Brown C.T."/>
            <person name="Hug L.A."/>
            <person name="Sharon I."/>
            <person name="Castelle C.J."/>
            <person name="Probst A.J."/>
            <person name="Thomas B.C."/>
            <person name="Singh A."/>
            <person name="Wilkins M.J."/>
            <person name="Karaoz U."/>
            <person name="Brodie E.L."/>
            <person name="Williams K.H."/>
            <person name="Hubbard S.S."/>
            <person name="Banfield J.F."/>
        </authorList>
    </citation>
    <scope>NUCLEOTIDE SEQUENCE [LARGE SCALE GENOMIC DNA]</scope>
</reference>
<proteinExistence type="inferred from homology"/>
<dbReference type="Pfam" id="PF12627">
    <property type="entry name" value="PolyA_pol_RNAbd"/>
    <property type="match status" value="1"/>
</dbReference>
<dbReference type="EMBL" id="MFHD01000010">
    <property type="protein sequence ID" value="OGF62923.1"/>
    <property type="molecule type" value="Genomic_DNA"/>
</dbReference>
<comment type="cofactor">
    <cofactor evidence="1">
        <name>Mg(2+)</name>
        <dbReference type="ChEBI" id="CHEBI:18420"/>
    </cofactor>
</comment>
<dbReference type="GO" id="GO:0000166">
    <property type="term" value="F:nucleotide binding"/>
    <property type="evidence" value="ECO:0007669"/>
    <property type="project" value="UniProtKB-KW"/>
</dbReference>
<comment type="caution">
    <text evidence="10">The sequence shown here is derived from an EMBL/GenBank/DDBJ whole genome shotgun (WGS) entry which is preliminary data.</text>
</comment>
<dbReference type="STRING" id="1798325.A2834_02480"/>
<feature type="domain" description="HD/PDEase" evidence="9">
    <location>
        <begin position="275"/>
        <end position="408"/>
    </location>
</feature>
<sequence length="514" mass="58129">MNFTIPKEIRAAVAILGSAGFKAYPVGGCVRDLLLGRTPQDWDITTNAKPEKIQELFPESFYENKFGTVSVLTKSEDPKLRTIEITPFRLEGKYSDKRHPDEIKFADKLEDDLARRDFTINAIAMNLAPGKTTHGSSKPGFETSKKPGFFPPGVVGEGASLIDPFNGRQDLEKKLIRAVGNPKERFEEDALRIMRAVRLASELNFKIEEKTGAALKEKAHLLRVIAQERIRDELSKTLMAARPSSGLELARELGILKLFLPELEEGWLVGQNKHHVYTVWEHNLRSLDHAAKEKWPLVIRMSALFHDIGKPRSKRGDGPDSTFYGHEIIGAGMAAKALSRLRYSAEFTEKAAKLVRYHLFYYNVDEVSESSVRRLISRVGPEDMEDLIRVRICDRIGSGVPKAEPYKLRHFRFLVEKLQRDPVSVKMLKINGDRIKELTGLPQSIKIGLIIHALMDEVLDDPEKNAPEYLEKRATKLNALPDSELQKLASAGRNKKLGLEEEEVAKIKKKHWVK</sequence>
<dbReference type="SUPFAM" id="SSF81301">
    <property type="entry name" value="Nucleotidyltransferase"/>
    <property type="match status" value="1"/>
</dbReference>
<name>A0A1F5VHI1_9BACT</name>
<evidence type="ECO:0000256" key="4">
    <source>
        <dbReference type="ARBA" id="ARBA00022695"/>
    </source>
</evidence>
<keyword evidence="2 8" id="KW-0808">Transferase</keyword>
<dbReference type="InterPro" id="IPR006674">
    <property type="entry name" value="HD_domain"/>
</dbReference>
<dbReference type="Proteomes" id="UP000179251">
    <property type="component" value="Unassembled WGS sequence"/>
</dbReference>
<evidence type="ECO:0000256" key="5">
    <source>
        <dbReference type="ARBA" id="ARBA00022723"/>
    </source>
</evidence>
<accession>A0A1F5VHI1</accession>
<dbReference type="GO" id="GO:0000049">
    <property type="term" value="F:tRNA binding"/>
    <property type="evidence" value="ECO:0007669"/>
    <property type="project" value="TreeGrafter"/>
</dbReference>
<keyword evidence="5" id="KW-0479">Metal-binding</keyword>